<organism evidence="2 3">
    <name type="scientific">Mycoemilia scoparia</name>
    <dbReference type="NCBI Taxonomy" id="417184"/>
    <lineage>
        <taxon>Eukaryota</taxon>
        <taxon>Fungi</taxon>
        <taxon>Fungi incertae sedis</taxon>
        <taxon>Zoopagomycota</taxon>
        <taxon>Kickxellomycotina</taxon>
        <taxon>Kickxellomycetes</taxon>
        <taxon>Kickxellales</taxon>
        <taxon>Kickxellaceae</taxon>
        <taxon>Mycoemilia</taxon>
    </lineage>
</organism>
<dbReference type="AlphaFoldDB" id="A0A9W8DL42"/>
<dbReference type="Proteomes" id="UP001150538">
    <property type="component" value="Unassembled WGS sequence"/>
</dbReference>
<dbReference type="InterPro" id="IPR011989">
    <property type="entry name" value="ARM-like"/>
</dbReference>
<protein>
    <submittedName>
        <fullName evidence="2">Uncharacterized protein</fullName>
    </submittedName>
</protein>
<feature type="compositionally biased region" description="Polar residues" evidence="1">
    <location>
        <begin position="53"/>
        <end position="66"/>
    </location>
</feature>
<comment type="caution">
    <text evidence="2">The sequence shown here is derived from an EMBL/GenBank/DDBJ whole genome shotgun (WGS) entry which is preliminary data.</text>
</comment>
<proteinExistence type="predicted"/>
<gene>
    <name evidence="2" type="ORF">H4219_004689</name>
</gene>
<dbReference type="EMBL" id="JANBPU010000186">
    <property type="protein sequence ID" value="KAJ1914659.1"/>
    <property type="molecule type" value="Genomic_DNA"/>
</dbReference>
<keyword evidence="3" id="KW-1185">Reference proteome</keyword>
<evidence type="ECO:0000313" key="3">
    <source>
        <dbReference type="Proteomes" id="UP001150538"/>
    </source>
</evidence>
<evidence type="ECO:0000313" key="2">
    <source>
        <dbReference type="EMBL" id="KAJ1914659.1"/>
    </source>
</evidence>
<feature type="region of interest" description="Disordered" evidence="1">
    <location>
        <begin position="47"/>
        <end position="71"/>
    </location>
</feature>
<evidence type="ECO:0000256" key="1">
    <source>
        <dbReference type="SAM" id="MobiDB-lite"/>
    </source>
</evidence>
<sequence>MSTTTDNNGSSDDLERVFKLLSRKSTDDEKFAGLMVLNRYNHLPKSFDDKSNEMSNTSTLSTPKNDNSQDDKNKIAMVDLALNVIITFTASKDFLTNKRFTNMLKSLSNLLLLKNQNIVKDAGRAICVLTESKEGLEKACRKHEIPANVTKALQYSSHNSNNEENQQILLQIIRNVVMSNENQILNSNDQELICGYTRWLLGLSEIYAKRRDSVQQTILMMLPFVKWSEHLGQTIAQSSTTTAESSHQESSKDLASIIKNIMAGTMPIIQQKGGHIPLRHLAIVNGITLLRLWPKQVFSIAHHTSGSNSNSNGNDVEGDKTASINKFPSLITKIAFIEGHVAIDSLMTTYKSMKNTDMPASESLSRAYEIVKEKPDIIDLAIVWEIGMIMFKVLDEISDPDLDINREGEEAVVVDDSVILELMQPLRSFLMTVVEFVKDTTLKEFPKSPSTMIINIKNPYPISNFIILLLEWLQSDITAHREAIDILPLLTDIVKTNPNNNNSTKNHQNLSDLKYAIQKTVHHILESAGITINPNTSSSTDNNILLLLQAKDKSKSGVLVSPWIGTMEFQELVDVLAKDMGLTDSATHILSKAVGVDYDSDLDDDLLHYDADDDPNNNNINKY</sequence>
<accession>A0A9W8DL42</accession>
<dbReference type="Gene3D" id="1.25.10.10">
    <property type="entry name" value="Leucine-rich Repeat Variant"/>
    <property type="match status" value="1"/>
</dbReference>
<name>A0A9W8DL42_9FUNG</name>
<dbReference type="OrthoDB" id="8962942at2759"/>
<reference evidence="2" key="1">
    <citation type="submission" date="2022-07" db="EMBL/GenBank/DDBJ databases">
        <title>Phylogenomic reconstructions and comparative analyses of Kickxellomycotina fungi.</title>
        <authorList>
            <person name="Reynolds N.K."/>
            <person name="Stajich J.E."/>
            <person name="Barry K."/>
            <person name="Grigoriev I.V."/>
            <person name="Crous P."/>
            <person name="Smith M.E."/>
        </authorList>
    </citation>
    <scope>NUCLEOTIDE SEQUENCE</scope>
    <source>
        <strain evidence="2">NBRC 100468</strain>
    </source>
</reference>